<gene>
    <name evidence="1" type="ORF">UFOPK3773_01236</name>
</gene>
<sequence length="42" mass="4279">MATGVATGVVELKLDSHVGAAQPSGCWVVSFSPFTQPVYVAA</sequence>
<name>A0A6J7JYE1_9ZZZZ</name>
<accession>A0A6J7JYE1</accession>
<organism evidence="1">
    <name type="scientific">freshwater metagenome</name>
    <dbReference type="NCBI Taxonomy" id="449393"/>
    <lineage>
        <taxon>unclassified sequences</taxon>
        <taxon>metagenomes</taxon>
        <taxon>ecological metagenomes</taxon>
    </lineage>
</organism>
<reference evidence="1" key="1">
    <citation type="submission" date="2020-05" db="EMBL/GenBank/DDBJ databases">
        <authorList>
            <person name="Chiriac C."/>
            <person name="Salcher M."/>
            <person name="Ghai R."/>
            <person name="Kavagutti S V."/>
        </authorList>
    </citation>
    <scope>NUCLEOTIDE SEQUENCE</scope>
</reference>
<dbReference type="EMBL" id="CAFBNF010000137">
    <property type="protein sequence ID" value="CAB4947841.1"/>
    <property type="molecule type" value="Genomic_DNA"/>
</dbReference>
<proteinExistence type="predicted"/>
<dbReference type="AlphaFoldDB" id="A0A6J7JYE1"/>
<protein>
    <submittedName>
        <fullName evidence="1">Unannotated protein</fullName>
    </submittedName>
</protein>
<evidence type="ECO:0000313" key="1">
    <source>
        <dbReference type="EMBL" id="CAB4947841.1"/>
    </source>
</evidence>